<organism evidence="8 9">
    <name type="scientific">Penicillium coprophilum</name>
    <dbReference type="NCBI Taxonomy" id="36646"/>
    <lineage>
        <taxon>Eukaryota</taxon>
        <taxon>Fungi</taxon>
        <taxon>Dikarya</taxon>
        <taxon>Ascomycota</taxon>
        <taxon>Pezizomycotina</taxon>
        <taxon>Eurotiomycetes</taxon>
        <taxon>Eurotiomycetidae</taxon>
        <taxon>Eurotiales</taxon>
        <taxon>Aspergillaceae</taxon>
        <taxon>Penicillium</taxon>
    </lineage>
</organism>
<evidence type="ECO:0000256" key="2">
    <source>
        <dbReference type="ARBA" id="ARBA00022692"/>
    </source>
</evidence>
<keyword evidence="3 6" id="KW-1133">Transmembrane helix</keyword>
<dbReference type="InterPro" id="IPR011701">
    <property type="entry name" value="MFS"/>
</dbReference>
<dbReference type="Gene3D" id="1.20.1250.20">
    <property type="entry name" value="MFS general substrate transporter like domains"/>
    <property type="match status" value="1"/>
</dbReference>
<keyword evidence="9" id="KW-1185">Reference proteome</keyword>
<dbReference type="PANTHER" id="PTHR23501:SF155">
    <property type="entry name" value="EFFLUX PUMP AFOB"/>
    <property type="match status" value="1"/>
</dbReference>
<dbReference type="PANTHER" id="PTHR23501">
    <property type="entry name" value="MAJOR FACILITATOR SUPERFAMILY"/>
    <property type="match status" value="1"/>
</dbReference>
<dbReference type="Pfam" id="PF07690">
    <property type="entry name" value="MFS_1"/>
    <property type="match status" value="1"/>
</dbReference>
<evidence type="ECO:0000313" key="8">
    <source>
        <dbReference type="EMBL" id="OQE41178.1"/>
    </source>
</evidence>
<name>A0A1V6URY0_9EURO</name>
<dbReference type="InterPro" id="IPR020846">
    <property type="entry name" value="MFS_dom"/>
</dbReference>
<feature type="transmembrane region" description="Helical" evidence="6">
    <location>
        <begin position="116"/>
        <end position="136"/>
    </location>
</feature>
<protein>
    <recommendedName>
        <fullName evidence="7">Major facilitator superfamily (MFS) profile domain-containing protein</fullName>
    </recommendedName>
</protein>
<feature type="transmembrane region" description="Helical" evidence="6">
    <location>
        <begin position="520"/>
        <end position="541"/>
    </location>
</feature>
<feature type="transmembrane region" description="Helical" evidence="6">
    <location>
        <begin position="179"/>
        <end position="201"/>
    </location>
</feature>
<feature type="transmembrane region" description="Helical" evidence="6">
    <location>
        <begin position="410"/>
        <end position="431"/>
    </location>
</feature>
<evidence type="ECO:0000313" key="9">
    <source>
        <dbReference type="Proteomes" id="UP000191500"/>
    </source>
</evidence>
<feature type="domain" description="Major facilitator superfamily (MFS) profile" evidence="7">
    <location>
        <begin position="52"/>
        <end position="511"/>
    </location>
</feature>
<accession>A0A1V6URY0</accession>
<feature type="transmembrane region" description="Helical" evidence="6">
    <location>
        <begin position="142"/>
        <end position="167"/>
    </location>
</feature>
<keyword evidence="2 6" id="KW-0812">Transmembrane</keyword>
<feature type="transmembrane region" description="Helical" evidence="6">
    <location>
        <begin position="248"/>
        <end position="268"/>
    </location>
</feature>
<gene>
    <name evidence="8" type="ORF">PENCOP_c005G08329</name>
</gene>
<evidence type="ECO:0000259" key="7">
    <source>
        <dbReference type="PROSITE" id="PS50850"/>
    </source>
</evidence>
<sequence length="575" mass="61585">MAMAKSNELVDTSKILPKTGDLEKHSSDSVGSKDDTAEDESKFPTGLALWSILVPVTIAYFLVFLDMCVVSTATPAITARFNSLVDVGWYGGAYQLGSSALQPLTGKIYSHFNTKWTFLTFFFIFELGSVVCGAAVSSPMFIVGRAIAGAGSSGIGNGAMTIISVILPRRKQAQFLGMNMGIGQLGIALGPILGGAFTQNVTWRWCFYINLPIGGALAILLLLFNIPEPVAKLPPRQVLGTAVKSLDLLGFMLISPAAVMFLLALQYGGTVHPWGSSVVIGLLVGAGVTFILFLIWEYRQGDGAMVPFAMLRKRIVWSAAGNLFFLLGAILVAEYYLAIYFQTVLHNSPIMSGVHMLPATLGLVLFTMLSGMMIEILGYYLPWNLAGSSMAAIGYGLMSMIKPTTSSSKWLGYQVLYGVGSGAMTSAPYIAIQNLVPPPQIPIAMAIIIFCQNMGGAVFLIAANSIFTNGLRKELQKNISEIGINPDVLLSTGLSSIRSLVSGDKLTAALKCYTTAINHVMYLGIGVSLATFAFGWGLGWVDIRKVKELQTIQENPVPSATNTKEDVDSDKSITI</sequence>
<dbReference type="PROSITE" id="PS50850">
    <property type="entry name" value="MFS"/>
    <property type="match status" value="1"/>
</dbReference>
<feature type="compositionally biased region" description="Basic and acidic residues" evidence="5">
    <location>
        <begin position="20"/>
        <end position="38"/>
    </location>
</feature>
<evidence type="ECO:0000256" key="6">
    <source>
        <dbReference type="SAM" id="Phobius"/>
    </source>
</evidence>
<dbReference type="EMBL" id="MDDG01000005">
    <property type="protein sequence ID" value="OQE41178.1"/>
    <property type="molecule type" value="Genomic_DNA"/>
</dbReference>
<dbReference type="InterPro" id="IPR036259">
    <property type="entry name" value="MFS_trans_sf"/>
</dbReference>
<dbReference type="GO" id="GO:0022857">
    <property type="term" value="F:transmembrane transporter activity"/>
    <property type="evidence" value="ECO:0007669"/>
    <property type="project" value="InterPro"/>
</dbReference>
<evidence type="ECO:0000256" key="3">
    <source>
        <dbReference type="ARBA" id="ARBA00022989"/>
    </source>
</evidence>
<feature type="transmembrane region" description="Helical" evidence="6">
    <location>
        <begin position="274"/>
        <end position="295"/>
    </location>
</feature>
<feature type="transmembrane region" description="Helical" evidence="6">
    <location>
        <begin position="207"/>
        <end position="227"/>
    </location>
</feature>
<evidence type="ECO:0000256" key="1">
    <source>
        <dbReference type="ARBA" id="ARBA00004141"/>
    </source>
</evidence>
<reference evidence="9" key="1">
    <citation type="journal article" date="2017" name="Nat. Microbiol.">
        <title>Global analysis of biosynthetic gene clusters reveals vast potential of secondary metabolite production in Penicillium species.</title>
        <authorList>
            <person name="Nielsen J.C."/>
            <person name="Grijseels S."/>
            <person name="Prigent S."/>
            <person name="Ji B."/>
            <person name="Dainat J."/>
            <person name="Nielsen K.F."/>
            <person name="Frisvad J.C."/>
            <person name="Workman M."/>
            <person name="Nielsen J."/>
        </authorList>
    </citation>
    <scope>NUCLEOTIDE SEQUENCE [LARGE SCALE GENOMIC DNA]</scope>
    <source>
        <strain evidence="9">IBT 31321</strain>
    </source>
</reference>
<comment type="subcellular location">
    <subcellularLocation>
        <location evidence="1">Membrane</location>
        <topology evidence="1">Multi-pass membrane protein</topology>
    </subcellularLocation>
</comment>
<dbReference type="Proteomes" id="UP000191500">
    <property type="component" value="Unassembled WGS sequence"/>
</dbReference>
<dbReference type="GO" id="GO:0005886">
    <property type="term" value="C:plasma membrane"/>
    <property type="evidence" value="ECO:0007669"/>
    <property type="project" value="TreeGrafter"/>
</dbReference>
<dbReference type="Gene3D" id="1.20.1720.10">
    <property type="entry name" value="Multidrug resistance protein D"/>
    <property type="match status" value="1"/>
</dbReference>
<dbReference type="CDD" id="cd17502">
    <property type="entry name" value="MFS_Azr1_MDR_like"/>
    <property type="match status" value="1"/>
</dbReference>
<evidence type="ECO:0000256" key="5">
    <source>
        <dbReference type="SAM" id="MobiDB-lite"/>
    </source>
</evidence>
<evidence type="ECO:0000256" key="4">
    <source>
        <dbReference type="ARBA" id="ARBA00023136"/>
    </source>
</evidence>
<dbReference type="AlphaFoldDB" id="A0A1V6URY0"/>
<feature type="transmembrane region" description="Helical" evidence="6">
    <location>
        <begin position="315"/>
        <end position="338"/>
    </location>
</feature>
<feature type="transmembrane region" description="Helical" evidence="6">
    <location>
        <begin position="47"/>
        <end position="70"/>
    </location>
</feature>
<dbReference type="SUPFAM" id="SSF103473">
    <property type="entry name" value="MFS general substrate transporter"/>
    <property type="match status" value="1"/>
</dbReference>
<proteinExistence type="predicted"/>
<feature type="transmembrane region" description="Helical" evidence="6">
    <location>
        <begin position="443"/>
        <end position="467"/>
    </location>
</feature>
<comment type="caution">
    <text evidence="8">The sequence shown here is derived from an EMBL/GenBank/DDBJ whole genome shotgun (WGS) entry which is preliminary data.</text>
</comment>
<feature type="region of interest" description="Disordered" evidence="5">
    <location>
        <begin position="1"/>
        <end position="38"/>
    </location>
</feature>
<keyword evidence="4 6" id="KW-0472">Membrane</keyword>